<dbReference type="GO" id="GO:0031676">
    <property type="term" value="C:plasma membrane-derived thylakoid membrane"/>
    <property type="evidence" value="ECO:0007669"/>
    <property type="project" value="UniProtKB-SubCell"/>
</dbReference>
<comment type="function">
    <text evidence="4">May play a role in photosystem I and II biogenesis.</text>
</comment>
<comment type="subcellular location">
    <subcellularLocation>
        <location evidence="4">Cellular thylakoid membrane</location>
        <topology evidence="4">Single-pass membrane protein</topology>
    </subcellularLocation>
</comment>
<keyword evidence="6" id="KW-1185">Reference proteome</keyword>
<reference evidence="5" key="1">
    <citation type="submission" date="2012-04" db="EMBL/GenBank/DDBJ databases">
        <authorList>
            <person name="Borisov I.G."/>
            <person name="Ivanikova N.V."/>
            <person name="Pinevich A.V."/>
        </authorList>
    </citation>
    <scope>NUCLEOTIDE SEQUENCE</scope>
    <source>
        <strain evidence="5">CALU 1027</strain>
    </source>
</reference>
<evidence type="ECO:0000256" key="3">
    <source>
        <dbReference type="ARBA" id="ARBA00023136"/>
    </source>
</evidence>
<dbReference type="RefSeq" id="WP_017713945.1">
    <property type="nucleotide sequence ID" value="NZ_KB235941.1"/>
</dbReference>
<dbReference type="Proteomes" id="UP000034681">
    <property type="component" value="Unassembled WGS sequence"/>
</dbReference>
<evidence type="ECO:0000256" key="4">
    <source>
        <dbReference type="HAMAP-Rule" id="MF_00293"/>
    </source>
</evidence>
<dbReference type="AlphaFoldDB" id="A0A0M2Q225"/>
<sequence>MESSSPALSLGLTLAAIVIGLTGFSVYIAFGPPAKDLADPFEDHED</sequence>
<evidence type="ECO:0000256" key="1">
    <source>
        <dbReference type="ARBA" id="ARBA00022692"/>
    </source>
</evidence>
<accession>A0A0M2Q225</accession>
<organism evidence="5 6">
    <name type="scientific">Prochlorothrix hollandica PCC 9006 = CALU 1027</name>
    <dbReference type="NCBI Taxonomy" id="317619"/>
    <lineage>
        <taxon>Bacteria</taxon>
        <taxon>Bacillati</taxon>
        <taxon>Cyanobacteriota</taxon>
        <taxon>Cyanophyceae</taxon>
        <taxon>Prochlorotrichales</taxon>
        <taxon>Prochlorotrichaceae</taxon>
        <taxon>Prochlorothrix</taxon>
    </lineage>
</organism>
<keyword evidence="2 4" id="KW-1133">Transmembrane helix</keyword>
<proteinExistence type="inferred from homology"/>
<dbReference type="EMBL" id="AJTX02000002">
    <property type="protein sequence ID" value="KKJ01313.1"/>
    <property type="molecule type" value="Genomic_DNA"/>
</dbReference>
<comment type="caution">
    <text evidence="4">Originally thought to be a component of PSII; based on experiments in Synechocystis, N.tabacum and barley, and its absence from PSII in T.elongatus and T.vulcanus, this is probably not true.</text>
</comment>
<evidence type="ECO:0000313" key="5">
    <source>
        <dbReference type="EMBL" id="KKJ01313.1"/>
    </source>
</evidence>
<feature type="transmembrane region" description="Helical" evidence="4">
    <location>
        <begin position="7"/>
        <end position="30"/>
    </location>
</feature>
<keyword evidence="1 4" id="KW-0812">Transmembrane</keyword>
<dbReference type="STRING" id="317619.GCA_000332315_03764"/>
<protein>
    <recommendedName>
        <fullName evidence="4">Protein PsbN</fullName>
    </recommendedName>
</protein>
<dbReference type="eggNOG" id="ENOG5030PNS">
    <property type="taxonomic scope" value="Bacteria"/>
</dbReference>
<evidence type="ECO:0000313" key="6">
    <source>
        <dbReference type="Proteomes" id="UP000034681"/>
    </source>
</evidence>
<keyword evidence="3 4" id="KW-0472">Membrane</keyword>
<comment type="caution">
    <text evidence="5">The sequence shown here is derived from an EMBL/GenBank/DDBJ whole genome shotgun (WGS) entry which is preliminary data.</text>
</comment>
<dbReference type="InterPro" id="IPR003398">
    <property type="entry name" value="PSII_PsbN"/>
</dbReference>
<gene>
    <name evidence="4" type="primary">psbN</name>
    <name evidence="5" type="ORF">PROH_02845</name>
</gene>
<name>A0A0M2Q225_PROHO</name>
<comment type="similarity">
    <text evidence="4">Belongs to the PsbN family.</text>
</comment>
<dbReference type="GO" id="GO:0015979">
    <property type="term" value="P:photosynthesis"/>
    <property type="evidence" value="ECO:0007669"/>
    <property type="project" value="InterPro"/>
</dbReference>
<dbReference type="HAMAP" id="MF_00293">
    <property type="entry name" value="PSII_PsbN"/>
    <property type="match status" value="1"/>
</dbReference>
<evidence type="ECO:0000256" key="2">
    <source>
        <dbReference type="ARBA" id="ARBA00022989"/>
    </source>
</evidence>
<dbReference type="OrthoDB" id="532561at2"/>
<dbReference type="Pfam" id="PF02468">
    <property type="entry name" value="PsbN"/>
    <property type="match status" value="1"/>
</dbReference>
<keyword evidence="4" id="KW-0793">Thylakoid</keyword>
<dbReference type="NCBIfam" id="NF009650">
    <property type="entry name" value="PRK13183.1"/>
    <property type="match status" value="1"/>
</dbReference>